<organism evidence="1 2">
    <name type="scientific">Streptomyces aurantiacus JA 4570</name>
    <dbReference type="NCBI Taxonomy" id="1286094"/>
    <lineage>
        <taxon>Bacteria</taxon>
        <taxon>Bacillati</taxon>
        <taxon>Actinomycetota</taxon>
        <taxon>Actinomycetes</taxon>
        <taxon>Kitasatosporales</taxon>
        <taxon>Streptomycetaceae</taxon>
        <taxon>Streptomyces</taxon>
        <taxon>Streptomyces aurantiacus group</taxon>
    </lineage>
</organism>
<accession>S3ZUV5</accession>
<dbReference type="RefSeq" id="WP_016642879.1">
    <property type="nucleotide sequence ID" value="NZ_AOPZ01000248.1"/>
</dbReference>
<gene>
    <name evidence="1" type="ORF">STRAU_4755</name>
</gene>
<dbReference type="EMBL" id="AOPZ01000248">
    <property type="protein sequence ID" value="EPH42185.1"/>
    <property type="molecule type" value="Genomic_DNA"/>
</dbReference>
<keyword evidence="2" id="KW-1185">Reference proteome</keyword>
<sequence length="77" mass="8686">MPITEEARPTYERFVQGGFDELMAQADPEAQLSIATGRLENFTGELATETRRRTLTAVTLAVFSTIKDRTCPMWPFC</sequence>
<dbReference type="PATRIC" id="fig|1286094.4.peg.4703"/>
<evidence type="ECO:0000313" key="2">
    <source>
        <dbReference type="Proteomes" id="UP000014629"/>
    </source>
</evidence>
<evidence type="ECO:0000313" key="1">
    <source>
        <dbReference type="EMBL" id="EPH42185.1"/>
    </source>
</evidence>
<proteinExistence type="predicted"/>
<reference evidence="1 2" key="1">
    <citation type="submission" date="2013-02" db="EMBL/GenBank/DDBJ databases">
        <title>Draft Genome Sequence of Streptomyces aurantiacus, Which Produces Setomimycin.</title>
        <authorList>
            <person name="Gruening B.A."/>
            <person name="Praeg A."/>
            <person name="Erxleben A."/>
            <person name="Guenther S."/>
            <person name="Mueller M."/>
        </authorList>
    </citation>
    <scope>NUCLEOTIDE SEQUENCE [LARGE SCALE GENOMIC DNA]</scope>
    <source>
        <strain evidence="1 2">JA 4570</strain>
    </source>
</reference>
<comment type="caution">
    <text evidence="1">The sequence shown here is derived from an EMBL/GenBank/DDBJ whole genome shotgun (WGS) entry which is preliminary data.</text>
</comment>
<protein>
    <submittedName>
        <fullName evidence="1">Uncharacterized protein</fullName>
    </submittedName>
</protein>
<dbReference type="AlphaFoldDB" id="S3ZUV5"/>
<dbReference type="Proteomes" id="UP000014629">
    <property type="component" value="Unassembled WGS sequence"/>
</dbReference>
<name>S3ZUV5_9ACTN</name>